<dbReference type="InterPro" id="IPR011043">
    <property type="entry name" value="Gal_Oxase/kelch_b-propeller"/>
</dbReference>
<evidence type="ECO:0000256" key="3">
    <source>
        <dbReference type="ARBA" id="ARBA00010703"/>
    </source>
</evidence>
<keyword evidence="8" id="KW-0808">Transferase</keyword>
<evidence type="ECO:0000256" key="10">
    <source>
        <dbReference type="ARBA" id="ARBA00022694"/>
    </source>
</evidence>
<evidence type="ECO:0000256" key="6">
    <source>
        <dbReference type="ARBA" id="ARBA00018045"/>
    </source>
</evidence>
<dbReference type="EC" id="2.3.1.231" evidence="4"/>
<evidence type="ECO:0000256" key="2">
    <source>
        <dbReference type="ARBA" id="ARBA00004797"/>
    </source>
</evidence>
<dbReference type="InterPro" id="IPR007213">
    <property type="entry name" value="Ppm1/Ppm2/Tcmp"/>
</dbReference>
<keyword evidence="9" id="KW-0949">S-adenosyl-L-methionine</keyword>
<dbReference type="GO" id="GO:0031591">
    <property type="term" value="P:wybutosine biosynthetic process"/>
    <property type="evidence" value="ECO:0007669"/>
    <property type="project" value="EnsemblFungi"/>
</dbReference>
<dbReference type="UniPathway" id="UPA00375"/>
<dbReference type="VEuPathDB" id="FungiDB:GWK60_B01287"/>
<dbReference type="VEuPathDB" id="FungiDB:B1J91_B01485g"/>
<dbReference type="InterPro" id="IPR015915">
    <property type="entry name" value="Kelch-typ_b-propeller"/>
</dbReference>
<dbReference type="Pfam" id="PF04072">
    <property type="entry name" value="LCM"/>
    <property type="match status" value="1"/>
</dbReference>
<dbReference type="SUPFAM" id="SSF50965">
    <property type="entry name" value="Galactose oxidase, central domain"/>
    <property type="match status" value="1"/>
</dbReference>
<gene>
    <name evidence="14" type="ORF">AO440_000225</name>
</gene>
<sequence>MSTQIKREKPIKKQFQKKKFADLAVQGTNNSSIASKRSVELTYLPKLGVGSNAEKLQPGKPYFRYFVPKKIKRSPCINRGYWLRLHAVRSHIESILDSCQENITIINLGCGYDPLPFEMLDPQNPQYSRYSNRLNFIDIDYPDLLNIKSGVIKETPELLSIIGGIDPTETNMIISERYKTIPCDLYDMPAFEALLKSENLGHPNTIKIFIAEVSLAYMKHEKADDIIASCSKFPNSHFIMLEQIIPVGEYEPFSGRMLKHFSKNESPLQTVTKYQTIESQIERFRRYNFTNVNAGDMFQLWNSLSSNVHSKIENIEPFDELEEFHLFCHHYMICHATNNEQFKFNESIKFREPEVLPSLPISGLRIDSIDKIGFSKRFGSSVISKDSIIYTGGASPYRSDEADVINLEECTIETLSNMKLPDARVCHSYDSLMDGKLDILIGGRKAPHQPFNDVFIFEKQTASWEKVATLDYPIYRHATSSLSYDKLLLFGGNFCLKEPFLTITVKSETQIVVRSINCPDSIKSSIGAAMCYNEASNDVIILGGSSNGTEVSDKLIIMSYDDKSETLTVKKEVTNDLFKRYGSKIIHLTDDEYLVVGGTSPDRLFDASNSIITYNSRSDEIKSVRIPDHIWQGDELMLVGFELKKLNGKIIIFGGGATCYGFGSVNNSIYSIEK</sequence>
<dbReference type="PANTHER" id="PTHR46529">
    <property type="entry name" value="TRNA WYBUTOSINE-SYNTHESIZING PROTEIN 4"/>
    <property type="match status" value="1"/>
</dbReference>
<protein>
    <recommendedName>
        <fullName evidence="6">tRNA wybutosine-synthesizing protein 4</fullName>
        <ecNumber evidence="5">2.1.1.290</ecNumber>
        <ecNumber evidence="4">2.3.1.231</ecNumber>
    </recommendedName>
    <alternativeName>
        <fullName evidence="12">tRNA(Phe) (7-(3-amino-3-(methoxycarbonyl)propyl)wyosine(37)-N)-methoxycarbonyltransferase</fullName>
    </alternativeName>
    <alternativeName>
        <fullName evidence="11">tRNA(Phe) (7-(3-amino-3-carboxypropyl)wyosine(37)-O)-methyltransferase</fullName>
    </alternativeName>
</protein>
<evidence type="ECO:0000313" key="14">
    <source>
        <dbReference type="EMBL" id="KTB03920.1"/>
    </source>
</evidence>
<evidence type="ECO:0000256" key="8">
    <source>
        <dbReference type="ARBA" id="ARBA00022679"/>
    </source>
</evidence>
<dbReference type="Pfam" id="PF13418">
    <property type="entry name" value="Beta-prop_TYW4"/>
    <property type="match status" value="1"/>
</dbReference>
<dbReference type="SUPFAM" id="SSF53335">
    <property type="entry name" value="S-adenosyl-L-methionine-dependent methyltransferases"/>
    <property type="match status" value="1"/>
</dbReference>
<accession>A0A0W0DEZ3</accession>
<dbReference type="Gene3D" id="2.120.10.80">
    <property type="entry name" value="Kelch-type beta propeller"/>
    <property type="match status" value="1"/>
</dbReference>
<evidence type="ECO:0000256" key="11">
    <source>
        <dbReference type="ARBA" id="ARBA00029750"/>
    </source>
</evidence>
<evidence type="ECO:0000256" key="12">
    <source>
        <dbReference type="ARBA" id="ARBA00030847"/>
    </source>
</evidence>
<comment type="similarity">
    <text evidence="3">Belongs to the methyltransferase superfamily. LCMT family.</text>
</comment>
<dbReference type="InterPro" id="IPR029063">
    <property type="entry name" value="SAM-dependent_MTases_sf"/>
</dbReference>
<evidence type="ECO:0000256" key="5">
    <source>
        <dbReference type="ARBA" id="ARBA00012779"/>
    </source>
</evidence>
<comment type="caution">
    <text evidence="14">The sequence shown here is derived from an EMBL/GenBank/DDBJ whole genome shotgun (WGS) entry which is preliminary data.</text>
</comment>
<comment type="catalytic activity">
    <reaction evidence="13">
        <text>7-[(3S)-(3-amino-3-methoxycarbonyl)propyl]wyosine(37) in tRNA(Phe) + S-adenosyl-L-methionine + CO2 = wybutosine(37) in tRNA(Phe) + S-adenosyl-L-homocysteine + 2 H(+)</text>
        <dbReference type="Rhea" id="RHEA:37119"/>
        <dbReference type="Rhea" id="RHEA-COMP:11844"/>
        <dbReference type="Rhea" id="RHEA-COMP:11847"/>
        <dbReference type="ChEBI" id="CHEBI:15378"/>
        <dbReference type="ChEBI" id="CHEBI:16526"/>
        <dbReference type="ChEBI" id="CHEBI:57856"/>
        <dbReference type="ChEBI" id="CHEBI:59789"/>
        <dbReference type="ChEBI" id="CHEBI:73544"/>
        <dbReference type="ChEBI" id="CHEBI:74275"/>
        <dbReference type="EC" id="2.3.1.231"/>
    </reaction>
</comment>
<dbReference type="PANTHER" id="PTHR46529:SF1">
    <property type="entry name" value="TRNA WYBUTOSINE-SYNTHESIZING PROTEIN 4"/>
    <property type="match status" value="1"/>
</dbReference>
<dbReference type="EC" id="2.1.1.290" evidence="5"/>
<evidence type="ECO:0000256" key="7">
    <source>
        <dbReference type="ARBA" id="ARBA00022603"/>
    </source>
</evidence>
<dbReference type="GO" id="GO:0030488">
    <property type="term" value="P:tRNA methylation"/>
    <property type="evidence" value="ECO:0007669"/>
    <property type="project" value="EnsemblFungi"/>
</dbReference>
<comment type="pathway">
    <text evidence="2">tRNA modification; wybutosine-tRNA(Phe) biosynthesis.</text>
</comment>
<evidence type="ECO:0000313" key="15">
    <source>
        <dbReference type="Proteomes" id="UP000054886"/>
    </source>
</evidence>
<comment type="catalytic activity">
    <reaction evidence="1">
        <text>7-[(3S)-3-amino-3-carboxypropyl]wyosine(37) in tRNA(Phe) + S-adenosyl-L-methionine = 7-[(3S)-(3-amino-3-methoxycarbonyl)propyl]wyosine(37) in tRNA(Phe) + S-adenosyl-L-homocysteine</text>
        <dbReference type="Rhea" id="RHEA:36903"/>
        <dbReference type="Rhea" id="RHEA-COMP:10379"/>
        <dbReference type="Rhea" id="RHEA-COMP:11844"/>
        <dbReference type="ChEBI" id="CHEBI:57856"/>
        <dbReference type="ChEBI" id="CHEBI:59789"/>
        <dbReference type="ChEBI" id="CHEBI:73543"/>
        <dbReference type="ChEBI" id="CHEBI:74275"/>
        <dbReference type="EC" id="2.1.1.290"/>
    </reaction>
</comment>
<evidence type="ECO:0000256" key="9">
    <source>
        <dbReference type="ARBA" id="ARBA00022691"/>
    </source>
</evidence>
<keyword evidence="7" id="KW-0489">Methyltransferase</keyword>
<keyword evidence="10" id="KW-0819">tRNA processing</keyword>
<dbReference type="VEuPathDB" id="FungiDB:CAGL0B01485g"/>
<dbReference type="GO" id="GO:0008175">
    <property type="term" value="F:tRNA methyltransferase activity"/>
    <property type="evidence" value="ECO:0007669"/>
    <property type="project" value="EnsemblFungi"/>
</dbReference>
<dbReference type="VEuPathDB" id="FungiDB:GVI51_B01331"/>
<reference evidence="14 15" key="1">
    <citation type="submission" date="2015-10" db="EMBL/GenBank/DDBJ databases">
        <title>Draft genomes sequences of Candida glabrata isolates 1A, 1B, 2A, 2B, 3A and 3B.</title>
        <authorList>
            <person name="Haavelsrud O.E."/>
            <person name="Gaustad P."/>
        </authorList>
    </citation>
    <scope>NUCLEOTIDE SEQUENCE [LARGE SCALE GENOMIC DNA]</scope>
    <source>
        <strain evidence="14">910700640</strain>
    </source>
</reference>
<evidence type="ECO:0000256" key="1">
    <source>
        <dbReference type="ARBA" id="ARBA00001806"/>
    </source>
</evidence>
<dbReference type="EMBL" id="LLZZ01000118">
    <property type="protein sequence ID" value="KTB03920.1"/>
    <property type="molecule type" value="Genomic_DNA"/>
</dbReference>
<dbReference type="Proteomes" id="UP000054886">
    <property type="component" value="Unassembled WGS sequence"/>
</dbReference>
<evidence type="ECO:0000256" key="13">
    <source>
        <dbReference type="ARBA" id="ARBA00049250"/>
    </source>
</evidence>
<organism evidence="14 15">
    <name type="scientific">Candida glabrata</name>
    <name type="common">Yeast</name>
    <name type="synonym">Torulopsis glabrata</name>
    <dbReference type="NCBI Taxonomy" id="5478"/>
    <lineage>
        <taxon>Eukaryota</taxon>
        <taxon>Fungi</taxon>
        <taxon>Dikarya</taxon>
        <taxon>Ascomycota</taxon>
        <taxon>Saccharomycotina</taxon>
        <taxon>Saccharomycetes</taxon>
        <taxon>Saccharomycetales</taxon>
        <taxon>Saccharomycetaceae</taxon>
        <taxon>Nakaseomyces</taxon>
    </lineage>
</organism>
<dbReference type="AlphaFoldDB" id="A0A0W0DEZ3"/>
<proteinExistence type="inferred from homology"/>
<name>A0A0W0DEZ3_CANGB</name>
<evidence type="ECO:0000256" key="4">
    <source>
        <dbReference type="ARBA" id="ARBA00012155"/>
    </source>
</evidence>
<dbReference type="Gene3D" id="3.40.50.150">
    <property type="entry name" value="Vaccinia Virus protein VP39"/>
    <property type="match status" value="1"/>
</dbReference>